<dbReference type="InterPro" id="IPR035421">
    <property type="entry name" value="Terminase_6C"/>
</dbReference>
<evidence type="ECO:0000313" key="4">
    <source>
        <dbReference type="Proteomes" id="UP000515917"/>
    </source>
</evidence>
<sequence>MWWVSFRSASTYWPVWIGYDPALSGDSAGLIVLAPPLVPGGKFRVLEKRQWKGMDFAAQAQGIKDICSQYNVAYIGIDTTGIGQGVYQLVKQFYPAVRAINYSVEMKARLVMKAQDVIRKGRLEFDAGWTDLAAAFMAIQKTMTASQRHVTYTASRSEELSHADLAWACMHALLNEPLEGANSTNSGFMEIC</sequence>
<evidence type="ECO:0000313" key="3">
    <source>
        <dbReference type="EMBL" id="QBC43595.1"/>
    </source>
</evidence>
<accession>A0A7G3GA12</accession>
<reference evidence="3 4" key="1">
    <citation type="submission" date="2018-01" db="EMBL/GenBank/DDBJ databases">
        <title>Genome sequence of Iodobacter sp. strain PCH194 isolated from Indian Trans-Himalaya.</title>
        <authorList>
            <person name="Kumar V."/>
            <person name="Thakur V."/>
            <person name="Kumar S."/>
            <person name="Singh D."/>
        </authorList>
    </citation>
    <scope>NUCLEOTIDE SEQUENCE [LARGE SCALE GENOMIC DNA]</scope>
    <source>
        <strain evidence="3 4">PCH194</strain>
    </source>
</reference>
<evidence type="ECO:0000259" key="2">
    <source>
        <dbReference type="Pfam" id="PF17289"/>
    </source>
</evidence>
<name>A0A7G3GA12_9NEIS</name>
<dbReference type="EMBL" id="CP025781">
    <property type="protein sequence ID" value="QBC43595.1"/>
    <property type="molecule type" value="Genomic_DNA"/>
</dbReference>
<keyword evidence="1" id="KW-1188">Viral release from host cell</keyword>
<protein>
    <recommendedName>
        <fullName evidence="2">Terminase large subunit gp17-like C-terminal domain-containing protein</fullName>
    </recommendedName>
</protein>
<dbReference type="Proteomes" id="UP000515917">
    <property type="component" value="Chromosome"/>
</dbReference>
<dbReference type="Gene3D" id="3.30.420.240">
    <property type="match status" value="1"/>
</dbReference>
<dbReference type="AlphaFoldDB" id="A0A7G3GA12"/>
<dbReference type="KEGG" id="ifl:C1H71_08600"/>
<evidence type="ECO:0000256" key="1">
    <source>
        <dbReference type="ARBA" id="ARBA00022612"/>
    </source>
</evidence>
<organism evidence="3 4">
    <name type="scientific">Iodobacter fluviatilis</name>
    <dbReference type="NCBI Taxonomy" id="537"/>
    <lineage>
        <taxon>Bacteria</taxon>
        <taxon>Pseudomonadati</taxon>
        <taxon>Pseudomonadota</taxon>
        <taxon>Betaproteobacteria</taxon>
        <taxon>Neisseriales</taxon>
        <taxon>Chitinibacteraceae</taxon>
        <taxon>Iodobacter</taxon>
    </lineage>
</organism>
<dbReference type="Pfam" id="PF17289">
    <property type="entry name" value="Terminase_6C"/>
    <property type="match status" value="1"/>
</dbReference>
<proteinExistence type="predicted"/>
<gene>
    <name evidence="3" type="ORF">C1H71_08600</name>
</gene>
<feature type="domain" description="Terminase large subunit gp17-like C-terminal" evidence="2">
    <location>
        <begin position="17"/>
        <end position="175"/>
    </location>
</feature>
<keyword evidence="4" id="KW-1185">Reference proteome</keyword>